<dbReference type="AlphaFoldDB" id="C7NQX3"/>
<keyword evidence="3" id="KW-1185">Reference proteome</keyword>
<dbReference type="SUPFAM" id="SSF52540">
    <property type="entry name" value="P-loop containing nucleoside triphosphate hydrolases"/>
    <property type="match status" value="1"/>
</dbReference>
<organism evidence="2 3">
    <name type="scientific">Halorhabdus utahensis (strain DSM 12940 / JCM 11049 / AX-2)</name>
    <dbReference type="NCBI Taxonomy" id="519442"/>
    <lineage>
        <taxon>Archaea</taxon>
        <taxon>Methanobacteriati</taxon>
        <taxon>Methanobacteriota</taxon>
        <taxon>Stenosarchaea group</taxon>
        <taxon>Halobacteria</taxon>
        <taxon>Halobacteriales</taxon>
        <taxon>Haloarculaceae</taxon>
        <taxon>Halorhabdus</taxon>
    </lineage>
</organism>
<evidence type="ECO:0000259" key="1">
    <source>
        <dbReference type="SMART" id="SM00382"/>
    </source>
</evidence>
<dbReference type="KEGG" id="hut:Huta_1704"/>
<dbReference type="InterPro" id="IPR011704">
    <property type="entry name" value="ATPase_dyneun-rel_AAA"/>
</dbReference>
<dbReference type="GO" id="GO:0016887">
    <property type="term" value="F:ATP hydrolysis activity"/>
    <property type="evidence" value="ECO:0007669"/>
    <property type="project" value="InterPro"/>
</dbReference>
<reference evidence="2 3" key="1">
    <citation type="journal article" date="2009" name="Stand. Genomic Sci.">
        <title>Complete genome sequence of Halorhabdus utahensis type strain (AX-2).</title>
        <authorList>
            <person name="Anderson I."/>
            <person name="Tindall B.J."/>
            <person name="Pomrenke H."/>
            <person name="Goker M."/>
            <person name="Lapidus A."/>
            <person name="Nolan M."/>
            <person name="Copeland A."/>
            <person name="Glavina Del Rio T."/>
            <person name="Chen F."/>
            <person name="Tice H."/>
            <person name="Cheng J.F."/>
            <person name="Lucas S."/>
            <person name="Chertkov O."/>
            <person name="Bruce D."/>
            <person name="Brettin T."/>
            <person name="Detter J.C."/>
            <person name="Han C."/>
            <person name="Goodwin L."/>
            <person name="Land M."/>
            <person name="Hauser L."/>
            <person name="Chang Y.J."/>
            <person name="Jeffries C.D."/>
            <person name="Pitluck S."/>
            <person name="Pati A."/>
            <person name="Mavromatis K."/>
            <person name="Ivanova N."/>
            <person name="Ovchinnikova G."/>
            <person name="Chen A."/>
            <person name="Palaniappan K."/>
            <person name="Chain P."/>
            <person name="Rohde M."/>
            <person name="Bristow J."/>
            <person name="Eisen J.A."/>
            <person name="Markowitz V."/>
            <person name="Hugenholtz P."/>
            <person name="Kyrpides N.C."/>
            <person name="Klenk H.P."/>
        </authorList>
    </citation>
    <scope>NUCLEOTIDE SEQUENCE [LARGE SCALE GENOMIC DNA]</scope>
    <source>
        <strain evidence="3">DSM 12940 / JCM 11049 / AX-2</strain>
    </source>
</reference>
<accession>C7NQX3</accession>
<dbReference type="InterPro" id="IPR003593">
    <property type="entry name" value="AAA+_ATPase"/>
</dbReference>
<dbReference type="EMBL" id="CP001687">
    <property type="protein sequence ID" value="ACV11877.1"/>
    <property type="molecule type" value="Genomic_DNA"/>
</dbReference>
<dbReference type="HOGENOM" id="CLU_369066_0_0_2"/>
<dbReference type="REBASE" id="21693">
    <property type="entry name" value="HutMcrBCP"/>
</dbReference>
<evidence type="ECO:0000313" key="2">
    <source>
        <dbReference type="EMBL" id="ACV11877.1"/>
    </source>
</evidence>
<dbReference type="STRING" id="519442.Huta_1704"/>
<dbReference type="Gene3D" id="3.40.50.300">
    <property type="entry name" value="P-loop containing nucleotide triphosphate hydrolases"/>
    <property type="match status" value="1"/>
</dbReference>
<feature type="domain" description="AAA+ ATPase" evidence="1">
    <location>
        <begin position="430"/>
        <end position="615"/>
    </location>
</feature>
<dbReference type="PANTHER" id="PTHR37291:SF1">
    <property type="entry name" value="TYPE IV METHYL-DIRECTED RESTRICTION ENZYME ECOKMCRB SUBUNIT"/>
    <property type="match status" value="1"/>
</dbReference>
<dbReference type="InterPro" id="IPR052934">
    <property type="entry name" value="Methyl-DNA_Rec/Restrict_Enz"/>
</dbReference>
<dbReference type="GO" id="GO:0005524">
    <property type="term" value="F:ATP binding"/>
    <property type="evidence" value="ECO:0007669"/>
    <property type="project" value="InterPro"/>
</dbReference>
<dbReference type="InterPro" id="IPR027417">
    <property type="entry name" value="P-loop_NTPase"/>
</dbReference>
<name>C7NQX3_HALUD</name>
<dbReference type="CDD" id="cd00009">
    <property type="entry name" value="AAA"/>
    <property type="match status" value="1"/>
</dbReference>
<sequence length="754" mass="85710">MAERFASYVTDRETGDIQPREEFSDDILLLHIPVPIEIESYRLHDHLNIDQDALTRTIIPDDSSVANVVDEYGGVDQMIRSAREDPALYIEVTSVEDKPYKQQDGEYSLGTAVFSRSESRDGRDIYGTLREPEVGDLVFHVLKDKRQIRGISTVTSTLQTDFEGPPDDSWDDGARGDGYYLPLGDYREFADPADIDNDLLQNDDYRERLTDILETHSGLFYDQNFELAHGAYFTECPLDLLYLFIAEEPAIMSVASQAHWSVPIPSASDSYDSVSEAVVDVRTRLPFSDTGREWFRNILTRTILEAFTESLSSVQPNAELTETEATHCELIRRLYTDQEQKFENAAEELGVGQTNQASEAETLFFVLFRELQADFGFSTNMSQVKARTILNENYEIEVADIQRPPEEGRGPLEKAEKPDQADDIARQLTATGQMVFYGPPGTGKTYTAQRFARWWLHQQDSVDPHTGQLETVTFHPSFTYEDFIEGLSAETTDDGSVKYDEESGVFLEVATRAQQDFHSAADDEEPRRYVLIIDEINRGNLAQIFGETITGLEKDKRLGGENETKLSLAHSGESFTIPPNLYVIGTMNTADRSIALVDAALRRRFRFLSFPPQLELLRAHFDLGDWESVKHHATTDTSDSQLIAQSIIAIRVLNKRIRNEPDLGRGKQIGHSFLFGAEDEQEIVDVWRFEILPLLEEYLFGQYERIRESLFQGEGDLLFDWDREEIKPFSSQELSDTLAVFVEEFEPETAPDEE</sequence>
<protein>
    <submittedName>
        <fullName evidence="2">ATPase associated with various cellular activities AAA_5</fullName>
    </submittedName>
</protein>
<dbReference type="SMART" id="SM00382">
    <property type="entry name" value="AAA"/>
    <property type="match status" value="1"/>
</dbReference>
<evidence type="ECO:0000313" key="3">
    <source>
        <dbReference type="Proteomes" id="UP000002071"/>
    </source>
</evidence>
<proteinExistence type="predicted"/>
<gene>
    <name evidence="2" type="ordered locus">Huta_1704</name>
</gene>
<dbReference type="eggNOG" id="arCOG03779">
    <property type="taxonomic scope" value="Archaea"/>
</dbReference>
<dbReference type="PANTHER" id="PTHR37291">
    <property type="entry name" value="5-METHYLCYTOSINE-SPECIFIC RESTRICTION ENZYME B"/>
    <property type="match status" value="1"/>
</dbReference>
<dbReference type="Proteomes" id="UP000002071">
    <property type="component" value="Chromosome"/>
</dbReference>
<dbReference type="Pfam" id="PF07728">
    <property type="entry name" value="AAA_5"/>
    <property type="match status" value="1"/>
</dbReference>